<dbReference type="GO" id="GO:0005576">
    <property type="term" value="C:extracellular region"/>
    <property type="evidence" value="ECO:0007669"/>
    <property type="project" value="InterPro"/>
</dbReference>
<dbReference type="InterPro" id="IPR002557">
    <property type="entry name" value="Chitin-bd_dom"/>
</dbReference>
<feature type="signal peptide" evidence="1">
    <location>
        <begin position="1"/>
        <end position="21"/>
    </location>
</feature>
<name>A0A6P8WZG4_DROAB</name>
<evidence type="ECO:0000313" key="3">
    <source>
        <dbReference type="Proteomes" id="UP000515160"/>
    </source>
</evidence>
<keyword evidence="3" id="KW-1185">Reference proteome</keyword>
<dbReference type="AlphaFoldDB" id="A0A6P8WZG4"/>
<evidence type="ECO:0000259" key="2">
    <source>
        <dbReference type="PROSITE" id="PS50940"/>
    </source>
</evidence>
<protein>
    <submittedName>
        <fullName evidence="4">Coiled-coil domain-containing protein 80</fullName>
    </submittedName>
</protein>
<dbReference type="SUPFAM" id="SSF57625">
    <property type="entry name" value="Invertebrate chitin-binding proteins"/>
    <property type="match status" value="1"/>
</dbReference>
<dbReference type="OrthoDB" id="7868968at2759"/>
<evidence type="ECO:0000313" key="4">
    <source>
        <dbReference type="RefSeq" id="XP_034109161.1"/>
    </source>
</evidence>
<proteinExistence type="predicted"/>
<evidence type="ECO:0000256" key="1">
    <source>
        <dbReference type="SAM" id="SignalP"/>
    </source>
</evidence>
<reference evidence="4" key="1">
    <citation type="submission" date="2025-08" db="UniProtKB">
        <authorList>
            <consortium name="RefSeq"/>
        </authorList>
    </citation>
    <scope>IDENTIFICATION</scope>
    <source>
        <strain evidence="4">15112-1751.03</strain>
        <tissue evidence="4">Whole Adult</tissue>
    </source>
</reference>
<feature type="chain" id="PRO_5028087897" evidence="1">
    <location>
        <begin position="22"/>
        <end position="185"/>
    </location>
</feature>
<dbReference type="GeneID" id="117571222"/>
<dbReference type="Gene3D" id="3.20.20.80">
    <property type="entry name" value="Glycosidases"/>
    <property type="match status" value="1"/>
</dbReference>
<dbReference type="GO" id="GO:0008061">
    <property type="term" value="F:chitin binding"/>
    <property type="evidence" value="ECO:0007669"/>
    <property type="project" value="InterPro"/>
</dbReference>
<dbReference type="Proteomes" id="UP000515160">
    <property type="component" value="Chromosome 3"/>
</dbReference>
<keyword evidence="1" id="KW-0732">Signal</keyword>
<dbReference type="Pfam" id="PF01607">
    <property type="entry name" value="CBM_14"/>
    <property type="match status" value="1"/>
</dbReference>
<sequence>MRTYMLKLLLLVLGCLPPGQMIEAAFLQECEGYIITLITNPNSECSEFIHCDGDNSYYCNGECDEPVSCYVTTPVDTTTQQRLTTVTREASTNNVYTEPYTTTTKSTTTTTKRTTTTVTTTTKTSSNNPYVICRESGQNMVFPYPPNNSYYYQCISKYLLLQQCPQNFFFNESEGKCTGRSPYRL</sequence>
<organism evidence="3 4">
    <name type="scientific">Drosophila albomicans</name>
    <name type="common">Fruit fly</name>
    <dbReference type="NCBI Taxonomy" id="7291"/>
    <lineage>
        <taxon>Eukaryota</taxon>
        <taxon>Metazoa</taxon>
        <taxon>Ecdysozoa</taxon>
        <taxon>Arthropoda</taxon>
        <taxon>Hexapoda</taxon>
        <taxon>Insecta</taxon>
        <taxon>Pterygota</taxon>
        <taxon>Neoptera</taxon>
        <taxon>Endopterygota</taxon>
        <taxon>Diptera</taxon>
        <taxon>Brachycera</taxon>
        <taxon>Muscomorpha</taxon>
        <taxon>Ephydroidea</taxon>
        <taxon>Drosophilidae</taxon>
        <taxon>Drosophila</taxon>
    </lineage>
</organism>
<dbReference type="InterPro" id="IPR036508">
    <property type="entry name" value="Chitin-bd_dom_sf"/>
</dbReference>
<dbReference type="RefSeq" id="XP_034109161.1">
    <property type="nucleotide sequence ID" value="XM_034253270.2"/>
</dbReference>
<accession>A0A6P8WZG4</accession>
<dbReference type="PROSITE" id="PS50940">
    <property type="entry name" value="CHIT_BIND_II"/>
    <property type="match status" value="1"/>
</dbReference>
<gene>
    <name evidence="4" type="primary">LOC117571222</name>
</gene>
<feature type="domain" description="Chitin-binding type-2" evidence="2">
    <location>
        <begin position="130"/>
        <end position="177"/>
    </location>
</feature>